<keyword evidence="5" id="KW-0677">Repeat</keyword>
<dbReference type="Gene3D" id="2.130.10.10">
    <property type="entry name" value="YVTN repeat-like/Quinoprotein amine dehydrogenase"/>
    <property type="match status" value="2"/>
</dbReference>
<evidence type="ECO:0000313" key="8">
    <source>
        <dbReference type="EMBL" id="CAH0377111.1"/>
    </source>
</evidence>
<dbReference type="GO" id="GO:0003723">
    <property type="term" value="F:RNA binding"/>
    <property type="evidence" value="ECO:0007669"/>
    <property type="project" value="InterPro"/>
</dbReference>
<gene>
    <name evidence="8" type="ORF">PECAL_5P16920</name>
</gene>
<evidence type="ECO:0000256" key="3">
    <source>
        <dbReference type="ARBA" id="ARBA00022552"/>
    </source>
</evidence>
<protein>
    <submittedName>
        <fullName evidence="8">Uncharacterized protein</fullName>
    </submittedName>
</protein>
<organism evidence="8 9">
    <name type="scientific">Pelagomonas calceolata</name>
    <dbReference type="NCBI Taxonomy" id="35677"/>
    <lineage>
        <taxon>Eukaryota</taxon>
        <taxon>Sar</taxon>
        <taxon>Stramenopiles</taxon>
        <taxon>Ochrophyta</taxon>
        <taxon>Pelagophyceae</taxon>
        <taxon>Pelagomonadales</taxon>
        <taxon>Pelagomonadaceae</taxon>
        <taxon>Pelagomonas</taxon>
    </lineage>
</organism>
<accession>A0A8J2T028</accession>
<dbReference type="GO" id="GO:0045943">
    <property type="term" value="P:positive regulation of transcription by RNA polymerase I"/>
    <property type="evidence" value="ECO:0007669"/>
    <property type="project" value="InterPro"/>
</dbReference>
<dbReference type="GO" id="GO:0032040">
    <property type="term" value="C:small-subunit processome"/>
    <property type="evidence" value="ECO:0007669"/>
    <property type="project" value="InterPro"/>
</dbReference>
<dbReference type="GO" id="GO:2000234">
    <property type="term" value="P:positive regulation of rRNA processing"/>
    <property type="evidence" value="ECO:0007669"/>
    <property type="project" value="TreeGrafter"/>
</dbReference>
<name>A0A8J2T028_9STRA</name>
<proteinExistence type="predicted"/>
<dbReference type="PANTHER" id="PTHR44215:SF1">
    <property type="entry name" value="WD REPEAT-CONTAINING PROTEIN 75"/>
    <property type="match status" value="1"/>
</dbReference>
<dbReference type="EMBL" id="CAKKNE010000005">
    <property type="protein sequence ID" value="CAH0377111.1"/>
    <property type="molecule type" value="Genomic_DNA"/>
</dbReference>
<keyword evidence="2" id="KW-0690">Ribosome biogenesis</keyword>
<dbReference type="Proteomes" id="UP000789595">
    <property type="component" value="Unassembled WGS sequence"/>
</dbReference>
<dbReference type="GO" id="GO:0006364">
    <property type="term" value="P:rRNA processing"/>
    <property type="evidence" value="ECO:0007669"/>
    <property type="project" value="UniProtKB-KW"/>
</dbReference>
<dbReference type="OrthoDB" id="4096at2759"/>
<dbReference type="SUPFAM" id="SSF50978">
    <property type="entry name" value="WD40 repeat-like"/>
    <property type="match status" value="2"/>
</dbReference>
<dbReference type="AlphaFoldDB" id="A0A8J2T028"/>
<dbReference type="InterPro" id="IPR036322">
    <property type="entry name" value="WD40_repeat_dom_sf"/>
</dbReference>
<evidence type="ECO:0000256" key="6">
    <source>
        <dbReference type="ARBA" id="ARBA00023163"/>
    </source>
</evidence>
<evidence type="ECO:0000256" key="5">
    <source>
        <dbReference type="ARBA" id="ARBA00022737"/>
    </source>
</evidence>
<dbReference type="PANTHER" id="PTHR44215">
    <property type="entry name" value="WD REPEAT-CONTAINING PROTEIN 75"/>
    <property type="match status" value="1"/>
</dbReference>
<evidence type="ECO:0000256" key="4">
    <source>
        <dbReference type="ARBA" id="ARBA00022574"/>
    </source>
</evidence>
<evidence type="ECO:0000256" key="7">
    <source>
        <dbReference type="ARBA" id="ARBA00023242"/>
    </source>
</evidence>
<keyword evidence="4" id="KW-0853">WD repeat</keyword>
<dbReference type="InterPro" id="IPR015943">
    <property type="entry name" value="WD40/YVTN_repeat-like_dom_sf"/>
</dbReference>
<keyword evidence="7" id="KW-0539">Nucleus</keyword>
<evidence type="ECO:0000313" key="9">
    <source>
        <dbReference type="Proteomes" id="UP000789595"/>
    </source>
</evidence>
<keyword evidence="3" id="KW-0698">rRNA processing</keyword>
<dbReference type="InterPro" id="IPR053826">
    <property type="entry name" value="WDR75"/>
</dbReference>
<sequence>MAAEEGSIQVIGLPRCCTGAAALDKGRVAVGSLGAGICSVDLSTGHTLSSWRGDDAPQNTVLCAHDNLVTVARADGLVADLTCDEGAIQERKIDDEKFSACYGIATAPKGDGIILVARRKNDNAPVEVLWRSAENKWTHVDASAPKGSDLCAGLSCLGDVIVVGGRHMLRAYAVGKKKKGGLAHSQSDQSKNPLQCIACANRLCATAHRDGLIKVWRGLDDVERVGQGHGFHTYSQHHWHASACSSVCLLPETMLSGGREATLVVWRLGREDGERRRDFLPRLGGPVARVVSASSAEEDRCLVSCVDGALHLCRVGEGRLAVLWTSSSLHCPLSTVLFPSGTGVASNGLPGSLQVYDGSRVSDTISVVPHNRTNVKERVGDDPILSPVVTLCAFSRDAQHLVTCDEWRPKATPSPELKFWSRKQSGWTCAALVRHPHGRGVGVDCVAFHPSLVVAASSGSEGIRTWGMSQKGWVCLGRASHDLAPPQQLAFSEDVLAAHHAGCVTLWNASSLILLETHGAFDEKRTPLAVGFVDNGNALGAVDAKGLYVAGLYSEAAWSIDERCTAGAVVSDCIIAATRHAVQVFRADADACVFAWAVEEVTLLAAPSPQNVFVRTAGRYLHLSQASAIEEPAALGAAPRAAPLVVVRAPSSAKRKRPYAFGDLLAADPRLVDLIELGTAADVCDAVLDAGLK</sequence>
<reference evidence="8" key="1">
    <citation type="submission" date="2021-11" db="EMBL/GenBank/DDBJ databases">
        <authorList>
            <consortium name="Genoscope - CEA"/>
            <person name="William W."/>
        </authorList>
    </citation>
    <scope>NUCLEOTIDE SEQUENCE</scope>
</reference>
<comment type="subcellular location">
    <subcellularLocation>
        <location evidence="1">Nucleus</location>
        <location evidence="1">Nucleolus</location>
    </subcellularLocation>
</comment>
<evidence type="ECO:0000256" key="1">
    <source>
        <dbReference type="ARBA" id="ARBA00004604"/>
    </source>
</evidence>
<dbReference type="Pfam" id="PF23869">
    <property type="entry name" value="Beta-prop_WDR75_1st"/>
    <property type="match status" value="1"/>
</dbReference>
<keyword evidence="9" id="KW-1185">Reference proteome</keyword>
<evidence type="ECO:0000256" key="2">
    <source>
        <dbReference type="ARBA" id="ARBA00022517"/>
    </source>
</evidence>
<keyword evidence="6" id="KW-0804">Transcription</keyword>
<comment type="caution">
    <text evidence="8">The sequence shown here is derived from an EMBL/GenBank/DDBJ whole genome shotgun (WGS) entry which is preliminary data.</text>
</comment>